<dbReference type="RefSeq" id="WP_177115351.1">
    <property type="nucleotide sequence ID" value="NZ_JACARF010000025.1"/>
</dbReference>
<evidence type="ECO:0000313" key="2">
    <source>
        <dbReference type="Proteomes" id="UP000537188"/>
    </source>
</evidence>
<proteinExistence type="predicted"/>
<evidence type="ECO:0000313" key="1">
    <source>
        <dbReference type="EMBL" id="NWE78019.1"/>
    </source>
</evidence>
<dbReference type="AlphaFoldDB" id="A0A7Y8FF83"/>
<gene>
    <name evidence="1" type="ORF">HX828_20890</name>
</gene>
<name>A0A7Y8FF83_9PSED</name>
<organism evidence="1 2">
    <name type="scientific">Pseudomonas yamanorum</name>
    <dbReference type="NCBI Taxonomy" id="515393"/>
    <lineage>
        <taxon>Bacteria</taxon>
        <taxon>Pseudomonadati</taxon>
        <taxon>Pseudomonadota</taxon>
        <taxon>Gammaproteobacteria</taxon>
        <taxon>Pseudomonadales</taxon>
        <taxon>Pseudomonadaceae</taxon>
        <taxon>Pseudomonas</taxon>
    </lineage>
</organism>
<dbReference type="Proteomes" id="UP000537188">
    <property type="component" value="Unassembled WGS sequence"/>
</dbReference>
<comment type="caution">
    <text evidence="1">The sequence shown here is derived from an EMBL/GenBank/DDBJ whole genome shotgun (WGS) entry which is preliminary data.</text>
</comment>
<sequence length="51" mass="5428">MWMPNSLVASMADKPVCQRLQIDAAGVLDRAADFTTDAAGNLLGHVARAEE</sequence>
<reference evidence="1 2" key="1">
    <citation type="submission" date="2020-04" db="EMBL/GenBank/DDBJ databases">
        <title>Molecular characterization of pseudomonads from Agaricus bisporus reveal novel blotch 2 pathogens in Western Europe.</title>
        <authorList>
            <person name="Taparia T."/>
            <person name="Krijger M."/>
            <person name="Haynes E."/>
            <person name="Elpinstone J.G."/>
            <person name="Noble R."/>
            <person name="Van Der Wolf J."/>
        </authorList>
    </citation>
    <scope>NUCLEOTIDE SEQUENCE [LARGE SCALE GENOMIC DNA]</scope>
    <source>
        <strain evidence="1 2">IPO3781</strain>
    </source>
</reference>
<protein>
    <submittedName>
        <fullName evidence="1">Uncharacterized protein</fullName>
    </submittedName>
</protein>
<dbReference type="EMBL" id="JACARF010000025">
    <property type="protein sequence ID" value="NWE78019.1"/>
    <property type="molecule type" value="Genomic_DNA"/>
</dbReference>
<accession>A0A7Y8FF83</accession>